<dbReference type="Pfam" id="PF01661">
    <property type="entry name" value="Macro"/>
    <property type="match status" value="1"/>
</dbReference>
<organism evidence="4 5">
    <name type="scientific">Naegleria fowleri</name>
    <name type="common">Brain eating amoeba</name>
    <dbReference type="NCBI Taxonomy" id="5763"/>
    <lineage>
        <taxon>Eukaryota</taxon>
        <taxon>Discoba</taxon>
        <taxon>Heterolobosea</taxon>
        <taxon>Tetramitia</taxon>
        <taxon>Eutetramitia</taxon>
        <taxon>Vahlkampfiidae</taxon>
        <taxon>Naegleria</taxon>
    </lineage>
</organism>
<dbReference type="OrthoDB" id="10561542at2759"/>
<protein>
    <recommendedName>
        <fullName evidence="6">Macro domain-containing protein</fullName>
    </recommendedName>
</protein>
<reference evidence="4 5" key="1">
    <citation type="journal article" date="2019" name="Sci. Rep.">
        <title>Nanopore sequencing improves the draft genome of the human pathogenic amoeba Naegleria fowleri.</title>
        <authorList>
            <person name="Liechti N."/>
            <person name="Schurch N."/>
            <person name="Bruggmann R."/>
            <person name="Wittwer M."/>
        </authorList>
    </citation>
    <scope>NUCLEOTIDE SEQUENCE [LARGE SCALE GENOMIC DNA]</scope>
    <source>
        <strain evidence="4 5">ATCC 30894</strain>
    </source>
</reference>
<feature type="region of interest" description="Disordered" evidence="1">
    <location>
        <begin position="89"/>
        <end position="192"/>
    </location>
</feature>
<proteinExistence type="predicted"/>
<dbReference type="InterPro" id="IPR004170">
    <property type="entry name" value="WWE_dom"/>
</dbReference>
<feature type="compositionally biased region" description="Polar residues" evidence="1">
    <location>
        <begin position="1149"/>
        <end position="1168"/>
    </location>
</feature>
<feature type="compositionally biased region" description="Polar residues" evidence="1">
    <location>
        <begin position="176"/>
        <end position="192"/>
    </location>
</feature>
<evidence type="ECO:0000256" key="1">
    <source>
        <dbReference type="SAM" id="MobiDB-lite"/>
    </source>
</evidence>
<feature type="domain" description="Macro" evidence="3">
    <location>
        <begin position="591"/>
        <end position="775"/>
    </location>
</feature>
<dbReference type="VEuPathDB" id="AmoebaDB:FDP41_000606"/>
<feature type="compositionally biased region" description="Low complexity" evidence="1">
    <location>
        <begin position="1169"/>
        <end position="1184"/>
    </location>
</feature>
<feature type="compositionally biased region" description="Low complexity" evidence="1">
    <location>
        <begin position="1206"/>
        <end position="1231"/>
    </location>
</feature>
<dbReference type="VEuPathDB" id="AmoebaDB:NF0122640"/>
<evidence type="ECO:0000313" key="4">
    <source>
        <dbReference type="EMBL" id="KAF0984707.1"/>
    </source>
</evidence>
<dbReference type="Gene3D" id="3.40.220.10">
    <property type="entry name" value="Leucine Aminopeptidase, subunit E, domain 1"/>
    <property type="match status" value="1"/>
</dbReference>
<dbReference type="PROSITE" id="PS50918">
    <property type="entry name" value="WWE"/>
    <property type="match status" value="1"/>
</dbReference>
<dbReference type="PROSITE" id="PS51154">
    <property type="entry name" value="MACRO"/>
    <property type="match status" value="1"/>
</dbReference>
<dbReference type="VEuPathDB" id="AmoebaDB:NfTy_002360"/>
<feature type="domain" description="WWE" evidence="2">
    <location>
        <begin position="871"/>
        <end position="948"/>
    </location>
</feature>
<gene>
    <name evidence="4" type="ORF">FDP41_000606</name>
</gene>
<name>A0A6A5C5Z0_NAEFO</name>
<dbReference type="VEuPathDB" id="AmoebaDB:NF0122650"/>
<dbReference type="InterPro" id="IPR002589">
    <property type="entry name" value="Macro_dom"/>
</dbReference>
<feature type="region of interest" description="Disordered" evidence="1">
    <location>
        <begin position="1"/>
        <end position="48"/>
    </location>
</feature>
<dbReference type="GeneID" id="68107824"/>
<dbReference type="RefSeq" id="XP_044569420.1">
    <property type="nucleotide sequence ID" value="XM_044709653.1"/>
</dbReference>
<feature type="region of interest" description="Disordered" evidence="1">
    <location>
        <begin position="1109"/>
        <end position="1184"/>
    </location>
</feature>
<dbReference type="SUPFAM" id="SSF52949">
    <property type="entry name" value="Macro domain-like"/>
    <property type="match status" value="1"/>
</dbReference>
<feature type="compositionally biased region" description="Low complexity" evidence="1">
    <location>
        <begin position="95"/>
        <end position="107"/>
    </location>
</feature>
<feature type="compositionally biased region" description="Low complexity" evidence="1">
    <location>
        <begin position="31"/>
        <end position="48"/>
    </location>
</feature>
<evidence type="ECO:0000259" key="3">
    <source>
        <dbReference type="PROSITE" id="PS51154"/>
    </source>
</evidence>
<evidence type="ECO:0000313" key="5">
    <source>
        <dbReference type="Proteomes" id="UP000444721"/>
    </source>
</evidence>
<comment type="caution">
    <text evidence="4">The sequence shown here is derived from an EMBL/GenBank/DDBJ whole genome shotgun (WGS) entry which is preliminary data.</text>
</comment>
<evidence type="ECO:0000259" key="2">
    <source>
        <dbReference type="PROSITE" id="PS50918"/>
    </source>
</evidence>
<sequence length="1250" mass="142835">MYNPNPVQRGPPPQISQQQQQQMLHNSVRSQPPMHHQGNPPMQQQQLPPVLGNSYANIVLAQQQQSPMMMNQNPSPHTGVAILHHSQLGGQSVVPPGQSLPQFGQQQQPPPPQHGQFHAEHVSNNRNHHYNSRGNYMNRRRDPQVQPNHREQELIPSQQPLLNTGSPNYQARPRWTPQSPYNDSLQGPNTSPTETYVKLEISNIPEETSAWELKNMLLQTVPSLNGNIHNEQKLRLVYSGNGTARMNLKVNNEMVAREVISKCHQMLVGKNKLIIAESSDVSDEISDSSYSSFTASSKSHILLNTLGSNTVTISNAKFIFLQRYSLLGDTSNYTYKKIGDSVVIDIISTGETPTATQIRDECDELTEFTLSELMTVPFFEERQKLLNSGEFKMNLPNHCLVFKHHKVSFNGSESPKVKAECRVVCHKKDEKTICTEVSQVFKGFCFEIKINSTEVLKMLQTDNKLLVKLWDRFKGIYIRCPKGKKHLIIKGYNKKETERAVGWIKDLFDQPTENLSQILTNPFSSSSSKTTSQEPLPQFHALNKSGTNPIHYELLPVTTFEYNHWRQTKQVQKLLEEARNHDTEIDFVDNNKVFHIVKVGNCFIYMTNTDMFDKTLSVDVLVNCANPYEESPLSQEFKTAAGTFVSHEFSMKMETFETHSQAGIGTLIETSHGNLSNFKFIYHLLLPNDGELEEDVIVKAVENILQTAEQNKIKSLAIPPFRHEGEQLSKVIKVMTKTLEKYFVEHPESCIREIHLIKKDSNAKGVHKAFSNAFDSLKNSYKIYLNQDPTIKVEMDMIDDSEFTGTFRFYDSSIGRYEAFTTKENNFLCEQYIKNPKASVSFKDDAGKEYLINFELMEQRNTSTGVNNSIQLIPKKASEGYLDAVWFYKDAYQRNIPFKAQQCRKIEQFYREGKKLIELDGSAILFNYHNQTFEKIDQSSNTKTEVVRYPVLKIVENQKEIHSFCKKGDLLYVVYADAGTLYCVSDAGTSCVIINESDTKAITITKIPKKKTTGMRPKMHMIKLISPLQHLSKRFTSEKYNQFLSKFKTSKTITISIPLEKFMEKHKEFKVLPPHLLHIQKIGQTGNNYTVTGFSPIVDQFIQQISENTTSKTERPKAPSRQNNTQQQKSSSTQQNGKQNGSTKDGKQKNAQQPSQTAIHHNQQMQGTSQQRLSQPPLYPQPQHQPMTMQTFLHLNNKCHQGLSFQQQQQPQQPYQPQLQQGTWNNQQTSTQTSVGMTVLNNHYTRRNDY</sequence>
<dbReference type="EMBL" id="VFQX01000002">
    <property type="protein sequence ID" value="KAF0984707.1"/>
    <property type="molecule type" value="Genomic_DNA"/>
</dbReference>
<dbReference type="Proteomes" id="UP000444721">
    <property type="component" value="Unassembled WGS sequence"/>
</dbReference>
<feature type="compositionally biased region" description="Basic and acidic residues" evidence="1">
    <location>
        <begin position="139"/>
        <end position="153"/>
    </location>
</feature>
<evidence type="ECO:0008006" key="6">
    <source>
        <dbReference type="Google" id="ProtNLM"/>
    </source>
</evidence>
<accession>A0A6A5C5Z0</accession>
<feature type="region of interest" description="Disordered" evidence="1">
    <location>
        <begin position="1203"/>
        <end position="1231"/>
    </location>
</feature>
<feature type="compositionally biased region" description="Polar residues" evidence="1">
    <location>
        <begin position="155"/>
        <end position="169"/>
    </location>
</feature>
<dbReference type="VEuPathDB" id="AmoebaDB:NfTy_002370"/>
<dbReference type="InterPro" id="IPR043472">
    <property type="entry name" value="Macro_dom-like"/>
</dbReference>
<dbReference type="AlphaFoldDB" id="A0A6A5C5Z0"/>
<keyword evidence="5" id="KW-1185">Reference proteome</keyword>
<feature type="compositionally biased region" description="Low complexity" evidence="1">
    <location>
        <begin position="1122"/>
        <end position="1142"/>
    </location>
</feature>